<evidence type="ECO:0000313" key="7">
    <source>
        <dbReference type="EMBL" id="NYE82277.1"/>
    </source>
</evidence>
<dbReference type="InterPro" id="IPR058647">
    <property type="entry name" value="BSH_CzcB-like"/>
</dbReference>
<keyword evidence="8" id="KW-1185">Reference proteome</keyword>
<feature type="domain" description="CzcB-like barrel-sandwich hybrid" evidence="5">
    <location>
        <begin position="77"/>
        <end position="228"/>
    </location>
</feature>
<dbReference type="InterPro" id="IPR058649">
    <property type="entry name" value="CzcB_C"/>
</dbReference>
<dbReference type="Pfam" id="PF25975">
    <property type="entry name" value="CzcB_C"/>
    <property type="match status" value="1"/>
</dbReference>
<sequence length="383" mass="40908">MKHSLSFSASLVALAIALSACGDKAPETAAPAAPAADPAIVTADEAMASRIKLATITKQPFGEMLRVSGRIDFDIERVARIGATVTGRVTEIRAELGQAVKPGDVLARLHSSELGTAQLAYLKSRAFSELQANNRERARQLFAADVIGRGELQKRENEYNVAEAERRAARDQLNVLGMSDGVISRLGSDGQISSFSPVVSTMRGSVVELNVSIGQVVQPAQALFTVADLSRVWAVAEVPEAQADLVAQGQTTEIEVPALGNTKFTGKLIYVGQIVNPTTRTVLVRTSLENPEGRLKPAMLASMLIASRPSDKVVVANSAVVRSEDKDMVYVETKPGTYRATEVTLGQSYNGTRVVQAGVREGDKVVVEGAFHLNNQRTGIVQE</sequence>
<dbReference type="RefSeq" id="WP_179584983.1">
    <property type="nucleotide sequence ID" value="NZ_JACBYR010000001.1"/>
</dbReference>
<accession>A0A7Y9LL79</accession>
<organism evidence="7 8">
    <name type="scientific">Pigmentiphaga litoralis</name>
    <dbReference type="NCBI Taxonomy" id="516702"/>
    <lineage>
        <taxon>Bacteria</taxon>
        <taxon>Pseudomonadati</taxon>
        <taxon>Pseudomonadota</taxon>
        <taxon>Betaproteobacteria</taxon>
        <taxon>Burkholderiales</taxon>
        <taxon>Alcaligenaceae</taxon>
        <taxon>Pigmentiphaga</taxon>
    </lineage>
</organism>
<reference evidence="7 8" key="1">
    <citation type="submission" date="2020-07" db="EMBL/GenBank/DDBJ databases">
        <title>Genomic Encyclopedia of Type Strains, Phase IV (KMG-V): Genome sequencing to study the core and pangenomes of soil and plant-associated prokaryotes.</title>
        <authorList>
            <person name="Whitman W."/>
        </authorList>
    </citation>
    <scope>NUCLEOTIDE SEQUENCE [LARGE SCALE GENOMIC DNA]</scope>
    <source>
        <strain evidence="7 8">SAS40</strain>
    </source>
</reference>
<dbReference type="InterPro" id="IPR051909">
    <property type="entry name" value="MFP_Cation_Efflux"/>
</dbReference>
<dbReference type="NCBIfam" id="TIGR01730">
    <property type="entry name" value="RND_mfp"/>
    <property type="match status" value="1"/>
</dbReference>
<evidence type="ECO:0000259" key="4">
    <source>
        <dbReference type="Pfam" id="PF25954"/>
    </source>
</evidence>
<dbReference type="SUPFAM" id="SSF111369">
    <property type="entry name" value="HlyD-like secretion proteins"/>
    <property type="match status" value="1"/>
</dbReference>
<gene>
    <name evidence="7" type="ORF">FHW18_001548</name>
</gene>
<feature type="chain" id="PRO_5030531989" evidence="3">
    <location>
        <begin position="26"/>
        <end position="383"/>
    </location>
</feature>
<dbReference type="Pfam" id="PF25954">
    <property type="entry name" value="Beta-barrel_RND_2"/>
    <property type="match status" value="1"/>
</dbReference>
<keyword evidence="3" id="KW-0732">Signal</keyword>
<proteinExistence type="inferred from homology"/>
<dbReference type="AlphaFoldDB" id="A0A7Y9LL79"/>
<dbReference type="InterPro" id="IPR006143">
    <property type="entry name" value="RND_pump_MFP"/>
</dbReference>
<dbReference type="FunFam" id="2.40.30.170:FF:000010">
    <property type="entry name" value="Efflux RND transporter periplasmic adaptor subunit"/>
    <property type="match status" value="1"/>
</dbReference>
<dbReference type="Gene3D" id="2.40.50.100">
    <property type="match status" value="1"/>
</dbReference>
<dbReference type="Gene3D" id="2.40.30.170">
    <property type="match status" value="1"/>
</dbReference>
<dbReference type="GO" id="GO:0022857">
    <property type="term" value="F:transmembrane transporter activity"/>
    <property type="evidence" value="ECO:0007669"/>
    <property type="project" value="InterPro"/>
</dbReference>
<comment type="similarity">
    <text evidence="1">Belongs to the membrane fusion protein (MFP) (TC 8.A.1) family.</text>
</comment>
<evidence type="ECO:0000256" key="2">
    <source>
        <dbReference type="ARBA" id="ARBA00022448"/>
    </source>
</evidence>
<name>A0A7Y9LL79_9BURK</name>
<evidence type="ECO:0000256" key="3">
    <source>
        <dbReference type="SAM" id="SignalP"/>
    </source>
</evidence>
<dbReference type="Pfam" id="PF25973">
    <property type="entry name" value="BSH_CzcB"/>
    <property type="match status" value="1"/>
</dbReference>
<dbReference type="GO" id="GO:0016020">
    <property type="term" value="C:membrane"/>
    <property type="evidence" value="ECO:0007669"/>
    <property type="project" value="InterPro"/>
</dbReference>
<dbReference type="Gene3D" id="1.10.287.470">
    <property type="entry name" value="Helix hairpin bin"/>
    <property type="match status" value="1"/>
</dbReference>
<keyword evidence="2" id="KW-0813">Transport</keyword>
<feature type="signal peptide" evidence="3">
    <location>
        <begin position="1"/>
        <end position="25"/>
    </location>
</feature>
<evidence type="ECO:0000259" key="6">
    <source>
        <dbReference type="Pfam" id="PF25975"/>
    </source>
</evidence>
<feature type="domain" description="CzcB-like C-terminal circularly permuted SH3-like" evidence="6">
    <location>
        <begin position="313"/>
        <end position="373"/>
    </location>
</feature>
<dbReference type="PROSITE" id="PS51257">
    <property type="entry name" value="PROKAR_LIPOPROTEIN"/>
    <property type="match status" value="1"/>
</dbReference>
<dbReference type="Gene3D" id="2.40.420.20">
    <property type="match status" value="1"/>
</dbReference>
<dbReference type="Proteomes" id="UP000542125">
    <property type="component" value="Unassembled WGS sequence"/>
</dbReference>
<evidence type="ECO:0000259" key="5">
    <source>
        <dbReference type="Pfam" id="PF25973"/>
    </source>
</evidence>
<comment type="caution">
    <text evidence="7">The sequence shown here is derived from an EMBL/GenBank/DDBJ whole genome shotgun (WGS) entry which is preliminary data.</text>
</comment>
<dbReference type="InterPro" id="IPR058792">
    <property type="entry name" value="Beta-barrel_RND_2"/>
</dbReference>
<dbReference type="EMBL" id="JACBYR010000001">
    <property type="protein sequence ID" value="NYE82277.1"/>
    <property type="molecule type" value="Genomic_DNA"/>
</dbReference>
<dbReference type="PANTHER" id="PTHR30097">
    <property type="entry name" value="CATION EFFLUX SYSTEM PROTEIN CUSB"/>
    <property type="match status" value="1"/>
</dbReference>
<feature type="domain" description="CusB-like beta-barrel" evidence="4">
    <location>
        <begin position="231"/>
        <end position="307"/>
    </location>
</feature>
<evidence type="ECO:0000256" key="1">
    <source>
        <dbReference type="ARBA" id="ARBA00009477"/>
    </source>
</evidence>
<evidence type="ECO:0000313" key="8">
    <source>
        <dbReference type="Proteomes" id="UP000542125"/>
    </source>
</evidence>
<protein>
    <submittedName>
        <fullName evidence="7">Cobalt-zinc-cadmium efflux system membrane fusion protein</fullName>
    </submittedName>
</protein>